<accession>A0A238HA70</accession>
<sequence length="55" mass="5795">MGHSAPGAACLKGIGANRLQAKRMPGPIRAAYRACRHPLRSNHTAVDLSPSAKQC</sequence>
<name>A0A238HA70_9BURK</name>
<evidence type="ECO:0000313" key="1">
    <source>
        <dbReference type="EMBL" id="SMG02060.1"/>
    </source>
</evidence>
<dbReference type="Proteomes" id="UP000198460">
    <property type="component" value="Unassembled WGS sequence"/>
</dbReference>
<evidence type="ECO:0000313" key="2">
    <source>
        <dbReference type="Proteomes" id="UP000198460"/>
    </source>
</evidence>
<proteinExistence type="predicted"/>
<protein>
    <submittedName>
        <fullName evidence="1">Uncharacterized protein</fullName>
    </submittedName>
</protein>
<gene>
    <name evidence="1" type="ORF">BSIN_4821</name>
</gene>
<reference evidence="1 2" key="1">
    <citation type="submission" date="2017-04" db="EMBL/GenBank/DDBJ databases">
        <authorList>
            <person name="Afonso C.L."/>
            <person name="Miller P.J."/>
            <person name="Scott M.A."/>
            <person name="Spackman E."/>
            <person name="Goraichik I."/>
            <person name="Dimitrov K.M."/>
            <person name="Suarez D.L."/>
            <person name="Swayne D.E."/>
        </authorList>
    </citation>
    <scope>NUCLEOTIDE SEQUENCE [LARGE SCALE GENOMIC DNA]</scope>
    <source>
        <strain evidence="1">LMG 28154</strain>
    </source>
</reference>
<organism evidence="1 2">
    <name type="scientific">Burkholderia singularis</name>
    <dbReference type="NCBI Taxonomy" id="1503053"/>
    <lineage>
        <taxon>Bacteria</taxon>
        <taxon>Pseudomonadati</taxon>
        <taxon>Pseudomonadota</taxon>
        <taxon>Betaproteobacteria</taxon>
        <taxon>Burkholderiales</taxon>
        <taxon>Burkholderiaceae</taxon>
        <taxon>Burkholderia</taxon>
        <taxon>pseudomallei group</taxon>
    </lineage>
</organism>
<dbReference type="EMBL" id="FXAN01000088">
    <property type="protein sequence ID" value="SMG02060.1"/>
    <property type="molecule type" value="Genomic_DNA"/>
</dbReference>
<dbReference type="AlphaFoldDB" id="A0A238HA70"/>